<keyword evidence="2 3" id="KW-0067">ATP-binding</keyword>
<dbReference type="GO" id="GO:0043139">
    <property type="term" value="F:5'-3' DNA helicase activity"/>
    <property type="evidence" value="ECO:0007669"/>
    <property type="project" value="UniProtKB-UniRule"/>
</dbReference>
<dbReference type="Pfam" id="PF13604">
    <property type="entry name" value="AAA_30"/>
    <property type="match status" value="1"/>
</dbReference>
<evidence type="ECO:0000256" key="2">
    <source>
        <dbReference type="ARBA" id="ARBA00022840"/>
    </source>
</evidence>
<dbReference type="GO" id="GO:0017116">
    <property type="term" value="F:single-stranded DNA helicase activity"/>
    <property type="evidence" value="ECO:0007669"/>
    <property type="project" value="TreeGrafter"/>
</dbReference>
<feature type="domain" description="UvrD-like helicase C-terminal" evidence="4">
    <location>
        <begin position="668"/>
        <end position="716"/>
    </location>
</feature>
<dbReference type="RefSeq" id="WP_008826186.1">
    <property type="nucleotide sequence ID" value="NZ_AFNU02000001.1"/>
</dbReference>
<evidence type="ECO:0000259" key="7">
    <source>
        <dbReference type="Pfam" id="PF23139"/>
    </source>
</evidence>
<dbReference type="Pfam" id="PF13538">
    <property type="entry name" value="UvrD_C_2"/>
    <property type="match status" value="1"/>
</dbReference>
<dbReference type="InParanoid" id="U2FRW5"/>
<dbReference type="InterPro" id="IPR027417">
    <property type="entry name" value="P-loop_NTPase"/>
</dbReference>
<dbReference type="EMBL" id="AFNU02000001">
    <property type="protein sequence ID" value="ERJ13709.1"/>
    <property type="molecule type" value="Genomic_DNA"/>
</dbReference>
<dbReference type="Gene3D" id="3.40.50.300">
    <property type="entry name" value="P-loop containing nucleotide triphosphate hydrolases"/>
    <property type="match status" value="2"/>
</dbReference>
<organism evidence="8 9">
    <name type="scientific">Haloplasma contractile SSD-17B</name>
    <dbReference type="NCBI Taxonomy" id="1033810"/>
    <lineage>
        <taxon>Bacteria</taxon>
        <taxon>Bacillati</taxon>
        <taxon>Mycoplasmatota</taxon>
        <taxon>Mollicutes</taxon>
        <taxon>Haloplasmatales</taxon>
        <taxon>Haloplasmataceae</taxon>
        <taxon>Haloplasma</taxon>
    </lineage>
</organism>
<keyword evidence="3" id="KW-0413">Isomerase</keyword>
<feature type="domain" description="ATP-dependent RecD2 DNA helicase OB-fold" evidence="7">
    <location>
        <begin position="5"/>
        <end position="89"/>
    </location>
</feature>
<sequence>MNGSLNGWYRSDIYYNDENGYLIGRLQVLDSEDFSKEEIRNATNNGHITMVGYMPKLLKNEKYKITGQFVKNDRYGPQFKVMHFEREEPDDQEGIIDFLSSDLFKGIGKSIAKRIYTTLGKNYASKVLENPEVLDDIPGLTKNKATGLHKTLVENAGTEKILPFLQKHGFGNKLAMRIYKTFKMSTLEVLKENPYKLMDEVDGIAFKRTDQFALSMGFDVLHPYRIKAAIRYVIEELCFSEGHTYISKQQMMQKSLQFLENGQLRIETDVIEKNITELIEHKKLLIDQDRYYLPLFYKSEEKIAKKIAKLLHDCEDEEIDREKLDQIIQDIQEDEAINYSKKQKEAIVEALTSKVMILTGGPGTGKTTVVNGMIKAFCRYYEITEADRSENIGLVAPTGRAAKRLEESTKCEASTIHRFLGYNLSGSFQFDEENKYSRKLMIIDESSMIDTLLANNLLRAANDDVKFIFVGDENQLPSVGPGQFLKDLIDSSVITTIKLDRIHRQSKDSSIIQLAHDINESVVSRDLLEKKSDRSFVRCHNDQLINRLEFIFENALKKQFTNDDIQILAPMYKGIVGIDQINQNMQRMINPPEEGRNEVSSRGTIFRVGDKVLQLNNKPELNVMNGDIGYIAAILEKGEDDEDEKTIVIDFDGTEVRYGIGDLDNITLAYCISIHKSQGSEFNVVILTLSKSYSIMLRKKLIYTAVTRAKKYLILVGDERAYHMSIQNDHEMLRQTTLKEKLIAHLPNSNSFSQVVIDGYTFKINSSLENISPYDFMD</sequence>
<dbReference type="STRING" id="1033810.HLPCO_000375"/>
<protein>
    <recommendedName>
        <fullName evidence="3">ATP-dependent RecD2 DNA helicase</fullName>
        <ecNumber evidence="3">5.6.2.3</ecNumber>
    </recommendedName>
    <alternativeName>
        <fullName evidence="3">DNA 5'-3' helicase subunit RecD2</fullName>
    </alternativeName>
</protein>
<dbReference type="GO" id="GO:0005524">
    <property type="term" value="F:ATP binding"/>
    <property type="evidence" value="ECO:0007669"/>
    <property type="project" value="UniProtKB-UniRule"/>
</dbReference>
<keyword evidence="3 8" id="KW-0378">Hydrolase</keyword>
<dbReference type="Pfam" id="PF18335">
    <property type="entry name" value="SH3_13"/>
    <property type="match status" value="1"/>
</dbReference>
<dbReference type="EC" id="5.6.2.3" evidence="3"/>
<feature type="domain" description="ATP-dependent RecD2 DNA helicase SH3" evidence="6">
    <location>
        <begin position="581"/>
        <end position="651"/>
    </location>
</feature>
<dbReference type="CDD" id="cd17933">
    <property type="entry name" value="DEXSc_RecD-like"/>
    <property type="match status" value="1"/>
</dbReference>
<evidence type="ECO:0000256" key="1">
    <source>
        <dbReference type="ARBA" id="ARBA00022741"/>
    </source>
</evidence>
<evidence type="ECO:0000259" key="4">
    <source>
        <dbReference type="Pfam" id="PF13538"/>
    </source>
</evidence>
<keyword evidence="3 8" id="KW-0347">Helicase</keyword>
<comment type="similarity">
    <text evidence="3">Belongs to the RecD family. RecD2 subfamily.</text>
</comment>
<dbReference type="InterPro" id="IPR050534">
    <property type="entry name" value="Coronavir_polyprotein_1ab"/>
</dbReference>
<keyword evidence="3" id="KW-0238">DNA-binding</keyword>
<dbReference type="Pfam" id="PF23139">
    <property type="entry name" value="OB_YrrC"/>
    <property type="match status" value="1"/>
</dbReference>
<dbReference type="eggNOG" id="COG0507">
    <property type="taxonomic scope" value="Bacteria"/>
</dbReference>
<dbReference type="InterPro" id="IPR041451">
    <property type="entry name" value="RecD2_SH13"/>
</dbReference>
<dbReference type="FunCoup" id="U2FRW5">
    <property type="interactions" value="157"/>
</dbReference>
<dbReference type="Gene3D" id="2.30.30.940">
    <property type="match status" value="1"/>
</dbReference>
<dbReference type="InterPro" id="IPR006345">
    <property type="entry name" value="RecD2"/>
</dbReference>
<proteinExistence type="inferred from homology"/>
<dbReference type="Gene3D" id="1.10.10.2220">
    <property type="match status" value="1"/>
</dbReference>
<dbReference type="GO" id="GO:0003677">
    <property type="term" value="F:DNA binding"/>
    <property type="evidence" value="ECO:0007669"/>
    <property type="project" value="UniProtKB-UniRule"/>
</dbReference>
<name>U2FRW5_9MOLU</name>
<feature type="binding site" evidence="3">
    <location>
        <begin position="363"/>
        <end position="367"/>
    </location>
    <ligand>
        <name>ATP</name>
        <dbReference type="ChEBI" id="CHEBI:30616"/>
    </ligand>
</feature>
<comment type="catalytic activity">
    <reaction evidence="3">
        <text>ATP + H2O = ADP + phosphate + H(+)</text>
        <dbReference type="Rhea" id="RHEA:13065"/>
        <dbReference type="ChEBI" id="CHEBI:15377"/>
        <dbReference type="ChEBI" id="CHEBI:15378"/>
        <dbReference type="ChEBI" id="CHEBI:30616"/>
        <dbReference type="ChEBI" id="CHEBI:43474"/>
        <dbReference type="ChEBI" id="CHEBI:456216"/>
        <dbReference type="EC" id="5.6.2.3"/>
    </reaction>
</comment>
<dbReference type="GO" id="GO:0006310">
    <property type="term" value="P:DNA recombination"/>
    <property type="evidence" value="ECO:0007669"/>
    <property type="project" value="InterPro"/>
</dbReference>
<dbReference type="InterPro" id="IPR055446">
    <property type="entry name" value="RecD2_N_OB"/>
</dbReference>
<dbReference type="Pfam" id="PF14490">
    <property type="entry name" value="HHH_RecD2"/>
    <property type="match status" value="1"/>
</dbReference>
<dbReference type="NCBIfam" id="TIGR01448">
    <property type="entry name" value="recD_rel"/>
    <property type="match status" value="1"/>
</dbReference>
<dbReference type="PANTHER" id="PTHR43788">
    <property type="entry name" value="DNA2/NAM7 HELICASE FAMILY MEMBER"/>
    <property type="match status" value="1"/>
</dbReference>
<comment type="function">
    <text evidence="3">DNA-dependent ATPase and ATP-dependent 5'-3' DNA helicase. Has no activity on blunt DNA or DNA with 3'-overhangs, requires at least 10 bases of 5'-ssDNA for helicase activity.</text>
</comment>
<dbReference type="OrthoDB" id="9803432at2"/>
<comment type="caution">
    <text evidence="8">The sequence shown here is derived from an EMBL/GenBank/DDBJ whole genome shotgun (WGS) entry which is preliminary data.</text>
</comment>
<keyword evidence="9" id="KW-1185">Reference proteome</keyword>
<feature type="domain" description="ATP-dependent RecD2 DNA helicase-like helix-hairpin-helix" evidence="5">
    <location>
        <begin position="154"/>
        <end position="245"/>
    </location>
</feature>
<dbReference type="CDD" id="cd18809">
    <property type="entry name" value="SF1_C_RecD"/>
    <property type="match status" value="1"/>
</dbReference>
<dbReference type="AlphaFoldDB" id="U2FRW5"/>
<dbReference type="GO" id="GO:0009338">
    <property type="term" value="C:exodeoxyribonuclease V complex"/>
    <property type="evidence" value="ECO:0007669"/>
    <property type="project" value="TreeGrafter"/>
</dbReference>
<accession>U2FRW5</accession>
<evidence type="ECO:0000259" key="5">
    <source>
        <dbReference type="Pfam" id="PF14490"/>
    </source>
</evidence>
<evidence type="ECO:0000313" key="8">
    <source>
        <dbReference type="EMBL" id="ERJ13709.1"/>
    </source>
</evidence>
<dbReference type="Proteomes" id="UP000005707">
    <property type="component" value="Unassembled WGS sequence"/>
</dbReference>
<dbReference type="HAMAP" id="MF_01488">
    <property type="entry name" value="RecD2"/>
    <property type="match status" value="1"/>
</dbReference>
<dbReference type="InterPro" id="IPR029493">
    <property type="entry name" value="RecD2-like_HHH"/>
</dbReference>
<keyword evidence="1 3" id="KW-0547">Nucleotide-binding</keyword>
<dbReference type="SUPFAM" id="SSF52540">
    <property type="entry name" value="P-loop containing nucleoside triphosphate hydrolases"/>
    <property type="match status" value="2"/>
</dbReference>
<evidence type="ECO:0000313" key="9">
    <source>
        <dbReference type="Proteomes" id="UP000005707"/>
    </source>
</evidence>
<dbReference type="PANTHER" id="PTHR43788:SF6">
    <property type="entry name" value="DNA HELICASE B"/>
    <property type="match status" value="1"/>
</dbReference>
<reference evidence="8 9" key="1">
    <citation type="journal article" date="2011" name="J. Bacteriol.">
        <title>Genome sequence of Haloplasma contractile, an unusual contractile bacterium from a deep-sea anoxic brine lake.</title>
        <authorList>
            <person name="Antunes A."/>
            <person name="Alam I."/>
            <person name="El Dorry H."/>
            <person name="Siam R."/>
            <person name="Robertson A."/>
            <person name="Bajic V.B."/>
            <person name="Stingl U."/>
        </authorList>
    </citation>
    <scope>NUCLEOTIDE SEQUENCE [LARGE SCALE GENOMIC DNA]</scope>
    <source>
        <strain evidence="8 9">SSD-17B</strain>
    </source>
</reference>
<evidence type="ECO:0000259" key="6">
    <source>
        <dbReference type="Pfam" id="PF18335"/>
    </source>
</evidence>
<dbReference type="InterPro" id="IPR027785">
    <property type="entry name" value="UvrD-like_helicase_C"/>
</dbReference>
<dbReference type="GO" id="GO:0016887">
    <property type="term" value="F:ATP hydrolysis activity"/>
    <property type="evidence" value="ECO:0007669"/>
    <property type="project" value="RHEA"/>
</dbReference>
<reference evidence="8 9" key="2">
    <citation type="journal article" date="2013" name="PLoS ONE">
        <title>INDIGO - INtegrated Data Warehouse of MIcrobial GenOmes with Examples from the Red Sea Extremophiles.</title>
        <authorList>
            <person name="Alam I."/>
            <person name="Antunes A."/>
            <person name="Kamau A.A."/>
            <person name="Ba Alawi W."/>
            <person name="Kalkatawi M."/>
            <person name="Stingl U."/>
            <person name="Bajic V.B."/>
        </authorList>
    </citation>
    <scope>NUCLEOTIDE SEQUENCE [LARGE SCALE GENOMIC DNA]</scope>
    <source>
        <strain evidence="8 9">SSD-17B</strain>
    </source>
</reference>
<gene>
    <name evidence="3" type="primary">recD2</name>
    <name evidence="8" type="ORF">HLPCO_000375</name>
</gene>
<evidence type="ECO:0000256" key="3">
    <source>
        <dbReference type="HAMAP-Rule" id="MF_01488"/>
    </source>
</evidence>